<evidence type="ECO:0000313" key="4">
    <source>
        <dbReference type="Proteomes" id="UP001295684"/>
    </source>
</evidence>
<feature type="region of interest" description="Disordered" evidence="2">
    <location>
        <begin position="1"/>
        <end position="23"/>
    </location>
</feature>
<feature type="coiled-coil region" evidence="1">
    <location>
        <begin position="201"/>
        <end position="228"/>
    </location>
</feature>
<feature type="coiled-coil region" evidence="1">
    <location>
        <begin position="293"/>
        <end position="320"/>
    </location>
</feature>
<sequence>MSDHFNFEQDSSEDMFPKIKENDEVPYSLGLLTKEIIKKKESTEKEFRQNESNTKQKMPVIGRANHNLSPQSSNSPKKSSLNNRASLNSRSNIIEEISSKYSYSDNFSQKESQTPQSQCKKTQSRQSSKPGSKPSRYNSTNKKVSKNLSQETQNYNTKTKYSKKVDSKQMKQSSSVVTLPKRKLECADFVEIRFLGLDHCALQQSTQLREIQSKIKQLRRKINDIKNTLKISYDIDQVVVLENELAQKNKAILSLTDSKVGLNAVKRSQKQFYTEINPKGRVSKKKVSVSKQLEIQKFNYAKMQKEVQTMEKDLDERHLEFIDKETECRRMTNKIKALQKSKKTSQPLLQMSQSQTFNSGPNRFLAETSKADLNELSTKLNHQKKELSKAKNSFAAKNDRVKAEINKIKENNSKQDQQIHLTNMRIKELERYIKNCSSARFNDAKSTTEVSIKAHSTWTSSAEKIKKVKKKINTRREIEYAHLPIPKNTFLTQRYDSNDRKQSPISTFQKSMITNSSQEKTKDQTSVSSTPAKRLNNRASDPMILNTVKEEDLEETVNNINEFQKTVKNLKLPSKQTSQSESKSKTGQESSSSSGSSNSRDSSGSSSSDSSSIEDEYSQSNFEAIEA</sequence>
<feature type="compositionally biased region" description="Low complexity" evidence="2">
    <location>
        <begin position="67"/>
        <end position="87"/>
    </location>
</feature>
<feature type="compositionally biased region" description="Basic and acidic residues" evidence="2">
    <location>
        <begin position="39"/>
        <end position="49"/>
    </location>
</feature>
<comment type="caution">
    <text evidence="3">The sequence shown here is derived from an EMBL/GenBank/DDBJ whole genome shotgun (WGS) entry which is preliminary data.</text>
</comment>
<evidence type="ECO:0008006" key="5">
    <source>
        <dbReference type="Google" id="ProtNLM"/>
    </source>
</evidence>
<feature type="compositionally biased region" description="Polar residues" evidence="2">
    <location>
        <begin position="503"/>
        <end position="531"/>
    </location>
</feature>
<keyword evidence="4" id="KW-1185">Reference proteome</keyword>
<feature type="compositionally biased region" description="Polar residues" evidence="2">
    <location>
        <begin position="105"/>
        <end position="159"/>
    </location>
</feature>
<dbReference type="EMBL" id="CAMPGE010030045">
    <property type="protein sequence ID" value="CAI2387544.1"/>
    <property type="molecule type" value="Genomic_DNA"/>
</dbReference>
<proteinExistence type="predicted"/>
<reference evidence="3" key="1">
    <citation type="submission" date="2023-07" db="EMBL/GenBank/DDBJ databases">
        <authorList>
            <consortium name="AG Swart"/>
            <person name="Singh M."/>
            <person name="Singh A."/>
            <person name="Seah K."/>
            <person name="Emmerich C."/>
        </authorList>
    </citation>
    <scope>NUCLEOTIDE SEQUENCE</scope>
    <source>
        <strain evidence="3">DP1</strain>
    </source>
</reference>
<gene>
    <name evidence="3" type="ORF">ECRASSUSDP1_LOCUS29177</name>
</gene>
<feature type="region of interest" description="Disordered" evidence="2">
    <location>
        <begin position="568"/>
        <end position="627"/>
    </location>
</feature>
<keyword evidence="1" id="KW-0175">Coiled coil</keyword>
<evidence type="ECO:0000256" key="2">
    <source>
        <dbReference type="SAM" id="MobiDB-lite"/>
    </source>
</evidence>
<feature type="coiled-coil region" evidence="1">
    <location>
        <begin position="366"/>
        <end position="418"/>
    </location>
</feature>
<feature type="region of interest" description="Disordered" evidence="2">
    <location>
        <begin position="39"/>
        <end position="87"/>
    </location>
</feature>
<accession>A0AAD2DAS9</accession>
<name>A0AAD2DAS9_EUPCR</name>
<feature type="region of interest" description="Disordered" evidence="2">
    <location>
        <begin position="494"/>
        <end position="545"/>
    </location>
</feature>
<feature type="region of interest" description="Disordered" evidence="2">
    <location>
        <begin position="104"/>
        <end position="167"/>
    </location>
</feature>
<evidence type="ECO:0000313" key="3">
    <source>
        <dbReference type="EMBL" id="CAI2387544.1"/>
    </source>
</evidence>
<protein>
    <recommendedName>
        <fullName evidence="5">Lebercilin domain-containing protein</fullName>
    </recommendedName>
</protein>
<dbReference type="Proteomes" id="UP001295684">
    <property type="component" value="Unassembled WGS sequence"/>
</dbReference>
<evidence type="ECO:0000256" key="1">
    <source>
        <dbReference type="SAM" id="Coils"/>
    </source>
</evidence>
<feature type="compositionally biased region" description="Low complexity" evidence="2">
    <location>
        <begin position="574"/>
        <end position="611"/>
    </location>
</feature>
<organism evidence="3 4">
    <name type="scientific">Euplotes crassus</name>
    <dbReference type="NCBI Taxonomy" id="5936"/>
    <lineage>
        <taxon>Eukaryota</taxon>
        <taxon>Sar</taxon>
        <taxon>Alveolata</taxon>
        <taxon>Ciliophora</taxon>
        <taxon>Intramacronucleata</taxon>
        <taxon>Spirotrichea</taxon>
        <taxon>Hypotrichia</taxon>
        <taxon>Euplotida</taxon>
        <taxon>Euplotidae</taxon>
        <taxon>Moneuplotes</taxon>
    </lineage>
</organism>
<dbReference type="AlphaFoldDB" id="A0AAD2DAS9"/>